<accession>A0ACB7X658</accession>
<evidence type="ECO:0000313" key="2">
    <source>
        <dbReference type="Proteomes" id="UP000828048"/>
    </source>
</evidence>
<comment type="caution">
    <text evidence="1">The sequence shown here is derived from an EMBL/GenBank/DDBJ whole genome shotgun (WGS) entry which is preliminary data.</text>
</comment>
<evidence type="ECO:0000313" key="1">
    <source>
        <dbReference type="EMBL" id="KAH7836128.1"/>
    </source>
</evidence>
<name>A0ACB7X658_9ERIC</name>
<proteinExistence type="predicted"/>
<sequence>MKMMANANVSFGFLCFLLSIVVCTSSRYTTTVVAGEKRNLPRTWCVAPNKKTSNVTDAQLKSATDYYCLQPEVDCSIIRAPNPCSFPDTIQSHASVVFNLYYKAHGETRPYCPADVGFLILNDPSNPNPIVAFHDLLPARRSPSLLSLSLSPSGSHSSPRCCTLGCIKDNVRNGRCQRA</sequence>
<keyword evidence="2" id="KW-1185">Reference proteome</keyword>
<dbReference type="EMBL" id="CM037152">
    <property type="protein sequence ID" value="KAH7836128.1"/>
    <property type="molecule type" value="Genomic_DNA"/>
</dbReference>
<protein>
    <submittedName>
        <fullName evidence="1">Uncharacterized protein</fullName>
    </submittedName>
</protein>
<gene>
    <name evidence="1" type="ORF">Vadar_032963</name>
</gene>
<organism evidence="1 2">
    <name type="scientific">Vaccinium darrowii</name>
    <dbReference type="NCBI Taxonomy" id="229202"/>
    <lineage>
        <taxon>Eukaryota</taxon>
        <taxon>Viridiplantae</taxon>
        <taxon>Streptophyta</taxon>
        <taxon>Embryophyta</taxon>
        <taxon>Tracheophyta</taxon>
        <taxon>Spermatophyta</taxon>
        <taxon>Magnoliopsida</taxon>
        <taxon>eudicotyledons</taxon>
        <taxon>Gunneridae</taxon>
        <taxon>Pentapetalae</taxon>
        <taxon>asterids</taxon>
        <taxon>Ericales</taxon>
        <taxon>Ericaceae</taxon>
        <taxon>Vaccinioideae</taxon>
        <taxon>Vaccinieae</taxon>
        <taxon>Vaccinium</taxon>
    </lineage>
</organism>
<reference evidence="1 2" key="1">
    <citation type="journal article" date="2021" name="Hortic Res">
        <title>High-quality reference genome and annotation aids understanding of berry development for evergreen blueberry (Vaccinium darrowii).</title>
        <authorList>
            <person name="Yu J."/>
            <person name="Hulse-Kemp A.M."/>
            <person name="Babiker E."/>
            <person name="Staton M."/>
        </authorList>
    </citation>
    <scope>NUCLEOTIDE SEQUENCE [LARGE SCALE GENOMIC DNA]</scope>
    <source>
        <strain evidence="2">cv. NJ 8807/NJ 8810</strain>
        <tissue evidence="1">Young leaf</tissue>
    </source>
</reference>
<dbReference type="Proteomes" id="UP000828048">
    <property type="component" value="Chromosome 2"/>
</dbReference>